<dbReference type="PANTHER" id="PTHR47789">
    <property type="entry name" value="LAS SEVENTEEN-BINDING PROTEIN 5"/>
    <property type="match status" value="1"/>
</dbReference>
<dbReference type="OrthoDB" id="10068368at2759"/>
<sequence length="338" mass="38165">MGFLTDHQHTAITDTIDRIVSSEHFTLEVELASLIQQIRADKNDLAYNGNQGEAARCLRKKLKYGNRTQQARSLDLLNLFVSQRIKFPEMYNDAKLLDRLQVIALQTDTDASGVRYHVRVVKKCIGYILGWYAMIEEQGPSRSYEALYELGRKVRTKYTTRPRSTPSRRRKTFMQDEADTSMMMSADERYGIPQIDMAVEGPRIRLLISDSLASAISLKNTLKTLPSGIKSTDSEEATAKFIQARAVRRKVLRYLQLVTEGEYLGSLIYANEELVTALAQFDELGGVASDDDLLYSDDDDDDDDGGDVIDETSVLSSTYSRDVERADSNNPFGDQNRI</sequence>
<keyword evidence="3" id="KW-1185">Reference proteome</keyword>
<dbReference type="SUPFAM" id="SSF48464">
    <property type="entry name" value="ENTH/VHS domain"/>
    <property type="match status" value="1"/>
</dbReference>
<dbReference type="AlphaFoldDB" id="A0A1G4K568"/>
<dbReference type="CDD" id="cd16980">
    <property type="entry name" value="VHS_Lsb5"/>
    <property type="match status" value="1"/>
</dbReference>
<feature type="compositionally biased region" description="Polar residues" evidence="1">
    <location>
        <begin position="328"/>
        <end position="338"/>
    </location>
</feature>
<dbReference type="GO" id="GO:0006897">
    <property type="term" value="P:endocytosis"/>
    <property type="evidence" value="ECO:0007669"/>
    <property type="project" value="InterPro"/>
</dbReference>
<feature type="region of interest" description="Disordered" evidence="1">
    <location>
        <begin position="292"/>
        <end position="338"/>
    </location>
</feature>
<reference evidence="3" key="1">
    <citation type="submission" date="2016-03" db="EMBL/GenBank/DDBJ databases">
        <authorList>
            <person name="Devillers Hugo."/>
        </authorList>
    </citation>
    <scope>NUCLEOTIDE SEQUENCE [LARGE SCALE GENOMIC DNA]</scope>
</reference>
<dbReference type="CDD" id="cd14232">
    <property type="entry name" value="GAT_LSB5"/>
    <property type="match status" value="1"/>
</dbReference>
<dbReference type="Proteomes" id="UP000191144">
    <property type="component" value="Chromosome G"/>
</dbReference>
<gene>
    <name evidence="2" type="ORF">LAME_0G01134G</name>
</gene>
<evidence type="ECO:0000313" key="2">
    <source>
        <dbReference type="EMBL" id="SCU98937.1"/>
    </source>
</evidence>
<feature type="compositionally biased region" description="Acidic residues" evidence="1">
    <location>
        <begin position="292"/>
        <end position="310"/>
    </location>
</feature>
<name>A0A1G4K568_9SACH</name>
<evidence type="ECO:0000313" key="3">
    <source>
        <dbReference type="Proteomes" id="UP000191144"/>
    </source>
</evidence>
<organism evidence="2 3">
    <name type="scientific">Lachancea meyersii CBS 8951</name>
    <dbReference type="NCBI Taxonomy" id="1266667"/>
    <lineage>
        <taxon>Eukaryota</taxon>
        <taxon>Fungi</taxon>
        <taxon>Dikarya</taxon>
        <taxon>Ascomycota</taxon>
        <taxon>Saccharomycotina</taxon>
        <taxon>Saccharomycetes</taxon>
        <taxon>Saccharomycetales</taxon>
        <taxon>Saccharomycetaceae</taxon>
        <taxon>Lachancea</taxon>
    </lineage>
</organism>
<dbReference type="InterPro" id="IPR008942">
    <property type="entry name" value="ENTH_VHS"/>
</dbReference>
<evidence type="ECO:0000256" key="1">
    <source>
        <dbReference type="SAM" id="MobiDB-lite"/>
    </source>
</evidence>
<accession>A0A1G4K568</accession>
<dbReference type="GO" id="GO:0007015">
    <property type="term" value="P:actin filament organization"/>
    <property type="evidence" value="ECO:0007669"/>
    <property type="project" value="InterPro"/>
</dbReference>
<dbReference type="Gene3D" id="1.25.40.90">
    <property type="match status" value="1"/>
</dbReference>
<protein>
    <submittedName>
        <fullName evidence="2">LAME_0G01134g1_1</fullName>
    </submittedName>
</protein>
<dbReference type="GO" id="GO:0030479">
    <property type="term" value="C:actin cortical patch"/>
    <property type="evidence" value="ECO:0007669"/>
    <property type="project" value="TreeGrafter"/>
</dbReference>
<dbReference type="SUPFAM" id="SSF89009">
    <property type="entry name" value="GAT-like domain"/>
    <property type="match status" value="1"/>
</dbReference>
<proteinExistence type="predicted"/>
<dbReference type="GO" id="GO:0051666">
    <property type="term" value="P:actin cortical patch localization"/>
    <property type="evidence" value="ECO:0007669"/>
    <property type="project" value="TreeGrafter"/>
</dbReference>
<dbReference type="InterPro" id="IPR045007">
    <property type="entry name" value="LSB5"/>
</dbReference>
<dbReference type="PANTHER" id="PTHR47789:SF1">
    <property type="entry name" value="LAS SEVENTEEN-BINDING PROTEIN 5"/>
    <property type="match status" value="1"/>
</dbReference>
<dbReference type="InterPro" id="IPR044103">
    <property type="entry name" value="GAT_LSB5"/>
</dbReference>
<dbReference type="EMBL" id="LT598484">
    <property type="protein sequence ID" value="SCU98937.1"/>
    <property type="molecule type" value="Genomic_DNA"/>
</dbReference>